<sequence>MTTAIQTAILNTFRAGQISRTAKDVLLIIARSIRPASYESLAKAAKCSRRSVAYAIQQAEQLGILRRSHHRIRRGRRWMNGCNGYRFIMKALTETLAFPWSRSQCKPCPTGNEDKKNTGWMPHSPDEYRLILERMAAGLTPKEAGYRGSLA</sequence>
<organism evidence="1 2">
    <name type="scientific">Komagataeibacter xylinus NBRC 13693</name>
    <dbReference type="NCBI Taxonomy" id="1234668"/>
    <lineage>
        <taxon>Bacteria</taxon>
        <taxon>Pseudomonadati</taxon>
        <taxon>Pseudomonadota</taxon>
        <taxon>Alphaproteobacteria</taxon>
        <taxon>Acetobacterales</taxon>
        <taxon>Acetobacteraceae</taxon>
        <taxon>Komagataeibacter</taxon>
    </lineage>
</organism>
<dbReference type="EMBL" id="BANJ01000120">
    <property type="protein sequence ID" value="GAO01107.1"/>
    <property type="molecule type" value="Genomic_DNA"/>
</dbReference>
<dbReference type="AlphaFoldDB" id="A0A0D6QE11"/>
<gene>
    <name evidence="1" type="ORF">Gxy13693_123_003</name>
</gene>
<comment type="caution">
    <text evidence="1">The sequence shown here is derived from an EMBL/GenBank/DDBJ whole genome shotgun (WGS) entry which is preliminary data.</text>
</comment>
<dbReference type="SUPFAM" id="SSF46785">
    <property type="entry name" value="Winged helix' DNA-binding domain"/>
    <property type="match status" value="1"/>
</dbReference>
<dbReference type="GeneID" id="60377649"/>
<proteinExistence type="predicted"/>
<dbReference type="InterPro" id="IPR036390">
    <property type="entry name" value="WH_DNA-bd_sf"/>
</dbReference>
<protein>
    <recommendedName>
        <fullName evidence="3">Helix-turn-helix domain-containing protein</fullName>
    </recommendedName>
</protein>
<reference evidence="1 2" key="1">
    <citation type="submission" date="2012-11" db="EMBL/GenBank/DDBJ databases">
        <title>Whole genome sequence of Gluconacetobacter xylinus NBRC 13693.</title>
        <authorList>
            <person name="Azuma Y."/>
            <person name="Higashiura N."/>
            <person name="Hirakawa H."/>
            <person name="Matsushita K."/>
        </authorList>
    </citation>
    <scope>NUCLEOTIDE SEQUENCE [LARGE SCALE GENOMIC DNA]</scope>
    <source>
        <strain evidence="1 2">NBRC 13693</strain>
    </source>
</reference>
<accession>A0A0D6QE11</accession>
<dbReference type="RefSeq" id="WP_003627459.1">
    <property type="nucleotide sequence ID" value="NZ_BANJ01000120.1"/>
</dbReference>
<evidence type="ECO:0000313" key="2">
    <source>
        <dbReference type="Proteomes" id="UP000032683"/>
    </source>
</evidence>
<evidence type="ECO:0000313" key="1">
    <source>
        <dbReference type="EMBL" id="GAO01107.1"/>
    </source>
</evidence>
<dbReference type="Proteomes" id="UP000032683">
    <property type="component" value="Unassembled WGS sequence"/>
</dbReference>
<evidence type="ECO:0008006" key="3">
    <source>
        <dbReference type="Google" id="ProtNLM"/>
    </source>
</evidence>
<name>A0A0D6QE11_KOMXY</name>